<sequence length="91" mass="10110">MAQTAAQNRHQVLDRLLNPVRDILTPEVARAIADLRADQVTQDRIEDLAHRHHEGQLAPEELAEYEALVSGANLIAVLQAKARSVLNRSRA</sequence>
<dbReference type="EMBL" id="CP025958">
    <property type="protein sequence ID" value="AWM39166.1"/>
    <property type="molecule type" value="Genomic_DNA"/>
</dbReference>
<gene>
    <name evidence="1" type="ORF">C1280_20705</name>
</gene>
<name>A0A2Z3H6G5_9BACT</name>
<reference evidence="1 2" key="1">
    <citation type="submission" date="2018-01" db="EMBL/GenBank/DDBJ databases">
        <title>G. obscuriglobus.</title>
        <authorList>
            <person name="Franke J."/>
            <person name="Blomberg W."/>
            <person name="Selmecki A."/>
        </authorList>
    </citation>
    <scope>NUCLEOTIDE SEQUENCE [LARGE SCALE GENOMIC DNA]</scope>
    <source>
        <strain evidence="1 2">DSM 5831</strain>
    </source>
</reference>
<protein>
    <submittedName>
        <fullName evidence="1">Uncharacterized protein</fullName>
    </submittedName>
</protein>
<dbReference type="KEGG" id="gog:C1280_20705"/>
<dbReference type="OrthoDB" id="287321at2"/>
<keyword evidence="2" id="KW-1185">Reference proteome</keyword>
<dbReference type="RefSeq" id="WP_010044772.1">
    <property type="nucleotide sequence ID" value="NZ_CP025958.1"/>
</dbReference>
<organism evidence="1 2">
    <name type="scientific">Gemmata obscuriglobus</name>
    <dbReference type="NCBI Taxonomy" id="114"/>
    <lineage>
        <taxon>Bacteria</taxon>
        <taxon>Pseudomonadati</taxon>
        <taxon>Planctomycetota</taxon>
        <taxon>Planctomycetia</taxon>
        <taxon>Gemmatales</taxon>
        <taxon>Gemmataceae</taxon>
        <taxon>Gemmata</taxon>
    </lineage>
</organism>
<evidence type="ECO:0000313" key="2">
    <source>
        <dbReference type="Proteomes" id="UP000245802"/>
    </source>
</evidence>
<accession>A0A2Z3H6G5</accession>
<dbReference type="AlphaFoldDB" id="A0A2Z3H6G5"/>
<evidence type="ECO:0000313" key="1">
    <source>
        <dbReference type="EMBL" id="AWM39166.1"/>
    </source>
</evidence>
<proteinExistence type="predicted"/>
<dbReference type="Proteomes" id="UP000245802">
    <property type="component" value="Chromosome"/>
</dbReference>